<dbReference type="SUPFAM" id="SSF50370">
    <property type="entry name" value="Ricin B-like lectins"/>
    <property type="match status" value="1"/>
</dbReference>
<feature type="signal peptide" evidence="1">
    <location>
        <begin position="1"/>
        <end position="21"/>
    </location>
</feature>
<evidence type="ECO:0000313" key="2">
    <source>
        <dbReference type="EMBL" id="KAF4085655.1"/>
    </source>
</evidence>
<dbReference type="PROSITE" id="PS50231">
    <property type="entry name" value="RICIN_B_LECTIN"/>
    <property type="match status" value="1"/>
</dbReference>
<comment type="caution">
    <text evidence="2">The sequence shown here is derived from an EMBL/GenBank/DDBJ whole genome shotgun (WGS) entry which is preliminary data.</text>
</comment>
<gene>
    <name evidence="2" type="ORF">AMELA_G00097930</name>
</gene>
<reference evidence="2 3" key="1">
    <citation type="submission" date="2020-02" db="EMBL/GenBank/DDBJ databases">
        <title>A chromosome-scale genome assembly of the black bullhead catfish (Ameiurus melas).</title>
        <authorList>
            <person name="Wen M."/>
            <person name="Zham M."/>
            <person name="Cabau C."/>
            <person name="Klopp C."/>
            <person name="Donnadieu C."/>
            <person name="Roques C."/>
            <person name="Bouchez O."/>
            <person name="Lampietro C."/>
            <person name="Jouanno E."/>
            <person name="Herpin A."/>
            <person name="Louis A."/>
            <person name="Berthelot C."/>
            <person name="Parey E."/>
            <person name="Roest-Crollius H."/>
            <person name="Braasch I."/>
            <person name="Postlethwait J."/>
            <person name="Robinson-Rechavi M."/>
            <person name="Echchiki A."/>
            <person name="Begum T."/>
            <person name="Montfort J."/>
            <person name="Schartl M."/>
            <person name="Bobe J."/>
            <person name="Guiguen Y."/>
        </authorList>
    </citation>
    <scope>NUCLEOTIDE SEQUENCE [LARGE SCALE GENOMIC DNA]</scope>
    <source>
        <strain evidence="2">M_S1</strain>
        <tissue evidence="2">Blood</tissue>
    </source>
</reference>
<sequence length="305" mass="34113">MDTHLHTLFLLTLLNFSTYSGFLIRHSKGVCVTVQGGVVVVLQICDVKNPSQDWTWTVDRKLKHTHSAVCLWVNLSMGVPSHARLVKTRPCNSAPVWKCYDEFGTFGLEMLPLYLQKQGERVVVRSEPKHSNWTQYTEHQVELTHICSHTGPSTATKTTGVITTVRISVTSYNTTRTRTKRTGTTGTFNKDKLTHTVGPELLNMEKQEAISVTQFPSEKGNVMSNITAVSDFLQDTRRRTEMTSEFITTGRHNMVTSLPTNTRFSNSSSTASVFSTSKSAKQNADITHEDCNHNCSCPQSDHNCP</sequence>
<protein>
    <recommendedName>
        <fullName evidence="4">Ricin B lectin domain-containing protein</fullName>
    </recommendedName>
</protein>
<proteinExistence type="predicted"/>
<dbReference type="Proteomes" id="UP000593565">
    <property type="component" value="Unassembled WGS sequence"/>
</dbReference>
<evidence type="ECO:0000256" key="1">
    <source>
        <dbReference type="SAM" id="SignalP"/>
    </source>
</evidence>
<dbReference type="AlphaFoldDB" id="A0A7J6ASN8"/>
<name>A0A7J6ASN8_AMEME</name>
<dbReference type="InterPro" id="IPR035992">
    <property type="entry name" value="Ricin_B-like_lectins"/>
</dbReference>
<evidence type="ECO:0000313" key="3">
    <source>
        <dbReference type="Proteomes" id="UP000593565"/>
    </source>
</evidence>
<keyword evidence="1" id="KW-0732">Signal</keyword>
<accession>A0A7J6ASN8</accession>
<feature type="chain" id="PRO_5029560987" description="Ricin B lectin domain-containing protein" evidence="1">
    <location>
        <begin position="22"/>
        <end position="305"/>
    </location>
</feature>
<evidence type="ECO:0008006" key="4">
    <source>
        <dbReference type="Google" id="ProtNLM"/>
    </source>
</evidence>
<dbReference type="Gene3D" id="2.80.10.50">
    <property type="match status" value="1"/>
</dbReference>
<organism evidence="2 3">
    <name type="scientific">Ameiurus melas</name>
    <name type="common">Black bullhead</name>
    <name type="synonym">Silurus melas</name>
    <dbReference type="NCBI Taxonomy" id="219545"/>
    <lineage>
        <taxon>Eukaryota</taxon>
        <taxon>Metazoa</taxon>
        <taxon>Chordata</taxon>
        <taxon>Craniata</taxon>
        <taxon>Vertebrata</taxon>
        <taxon>Euteleostomi</taxon>
        <taxon>Actinopterygii</taxon>
        <taxon>Neopterygii</taxon>
        <taxon>Teleostei</taxon>
        <taxon>Ostariophysi</taxon>
        <taxon>Siluriformes</taxon>
        <taxon>Ictaluridae</taxon>
        <taxon>Ameiurus</taxon>
    </lineage>
</organism>
<keyword evidence="3" id="KW-1185">Reference proteome</keyword>
<dbReference type="EMBL" id="JAAGNN010000008">
    <property type="protein sequence ID" value="KAF4085655.1"/>
    <property type="molecule type" value="Genomic_DNA"/>
</dbReference>